<sequence length="275" mass="28594">MTRSQTSCGAARPHAAAALFALALVVLPLAGCGTTTQAEGGRAAAPVVPRASSPEALAALPEANTFGELKSAPADPAHELPAGGEVLHPKADAAIYRAPGAEPIARLPETQIGSPTWVPVIARQGDWAQVLLPTRPNGATGWLHATPETVESARNDFEVRVDLAGFRLEILEAGKQTGSWTIGTGKPQHPTPTGRAFILASIKESVNTYSPIVLPLSSHSDSHETFGGGPGTVGLHTWPDDSFVGKATSDGCIRVTREALDRLVELPLGTVVHIT</sequence>
<evidence type="ECO:0000259" key="8">
    <source>
        <dbReference type="PROSITE" id="PS52029"/>
    </source>
</evidence>
<evidence type="ECO:0000313" key="9">
    <source>
        <dbReference type="EMBL" id="GHH37610.1"/>
    </source>
</evidence>
<dbReference type="RefSeq" id="WP_191259828.1">
    <property type="nucleotide sequence ID" value="NZ_BNAY01000016.1"/>
</dbReference>
<evidence type="ECO:0000256" key="4">
    <source>
        <dbReference type="ARBA" id="ARBA00022984"/>
    </source>
</evidence>
<feature type="signal peptide" evidence="7">
    <location>
        <begin position="1"/>
        <end position="38"/>
    </location>
</feature>
<dbReference type="EMBL" id="BNAY01000016">
    <property type="protein sequence ID" value="GHH37610.1"/>
    <property type="molecule type" value="Genomic_DNA"/>
</dbReference>
<dbReference type="InterPro" id="IPR038063">
    <property type="entry name" value="Transpep_catalytic_dom"/>
</dbReference>
<dbReference type="Proteomes" id="UP000635387">
    <property type="component" value="Unassembled WGS sequence"/>
</dbReference>
<feature type="active site" description="Nucleophile" evidence="6">
    <location>
        <position position="252"/>
    </location>
</feature>
<dbReference type="CDD" id="cd16913">
    <property type="entry name" value="YkuD_like"/>
    <property type="match status" value="1"/>
</dbReference>
<organism evidence="9 10">
    <name type="scientific">Amycolatopsis oliviviridis</name>
    <dbReference type="NCBI Taxonomy" id="1471590"/>
    <lineage>
        <taxon>Bacteria</taxon>
        <taxon>Bacillati</taxon>
        <taxon>Actinomycetota</taxon>
        <taxon>Actinomycetes</taxon>
        <taxon>Pseudonocardiales</taxon>
        <taxon>Pseudonocardiaceae</taxon>
        <taxon>Amycolatopsis</taxon>
    </lineage>
</organism>
<dbReference type="InterPro" id="IPR050979">
    <property type="entry name" value="LD-transpeptidase"/>
</dbReference>
<protein>
    <recommendedName>
        <fullName evidence="8">L,D-TPase catalytic domain-containing protein</fullName>
    </recommendedName>
</protein>
<evidence type="ECO:0000256" key="6">
    <source>
        <dbReference type="PROSITE-ProRule" id="PRU01373"/>
    </source>
</evidence>
<feature type="chain" id="PRO_5046063375" description="L,D-TPase catalytic domain-containing protein" evidence="7">
    <location>
        <begin position="39"/>
        <end position="275"/>
    </location>
</feature>
<comment type="pathway">
    <text evidence="1 6">Cell wall biogenesis; peptidoglycan biosynthesis.</text>
</comment>
<dbReference type="PANTHER" id="PTHR30582:SF2">
    <property type="entry name" value="L,D-TRANSPEPTIDASE YCIB-RELATED"/>
    <property type="match status" value="1"/>
</dbReference>
<evidence type="ECO:0000256" key="1">
    <source>
        <dbReference type="ARBA" id="ARBA00004752"/>
    </source>
</evidence>
<keyword evidence="2" id="KW-0808">Transferase</keyword>
<accession>A0ABQ3MA70</accession>
<evidence type="ECO:0000256" key="7">
    <source>
        <dbReference type="SAM" id="SignalP"/>
    </source>
</evidence>
<feature type="domain" description="L,D-TPase catalytic" evidence="8">
    <location>
        <begin position="157"/>
        <end position="275"/>
    </location>
</feature>
<dbReference type="Gene3D" id="2.40.440.10">
    <property type="entry name" value="L,D-transpeptidase catalytic domain-like"/>
    <property type="match status" value="1"/>
</dbReference>
<proteinExistence type="predicted"/>
<keyword evidence="4 6" id="KW-0573">Peptidoglycan synthesis</keyword>
<dbReference type="PROSITE" id="PS52029">
    <property type="entry name" value="LD_TPASE"/>
    <property type="match status" value="1"/>
</dbReference>
<evidence type="ECO:0000256" key="2">
    <source>
        <dbReference type="ARBA" id="ARBA00022679"/>
    </source>
</evidence>
<keyword evidence="3 6" id="KW-0133">Cell shape</keyword>
<keyword evidence="5 6" id="KW-0961">Cell wall biogenesis/degradation</keyword>
<comment type="caution">
    <text evidence="9">The sequence shown here is derived from an EMBL/GenBank/DDBJ whole genome shotgun (WGS) entry which is preliminary data.</text>
</comment>
<dbReference type="InterPro" id="IPR005490">
    <property type="entry name" value="LD_TPept_cat_dom"/>
</dbReference>
<keyword evidence="10" id="KW-1185">Reference proteome</keyword>
<name>A0ABQ3MA70_9PSEU</name>
<evidence type="ECO:0000256" key="3">
    <source>
        <dbReference type="ARBA" id="ARBA00022960"/>
    </source>
</evidence>
<gene>
    <name evidence="9" type="ORF">GCM10017790_82110</name>
</gene>
<dbReference type="Pfam" id="PF03734">
    <property type="entry name" value="YkuD"/>
    <property type="match status" value="1"/>
</dbReference>
<evidence type="ECO:0000256" key="5">
    <source>
        <dbReference type="ARBA" id="ARBA00023316"/>
    </source>
</evidence>
<reference evidence="10" key="1">
    <citation type="journal article" date="2019" name="Int. J. Syst. Evol. Microbiol.">
        <title>The Global Catalogue of Microorganisms (GCM) 10K type strain sequencing project: providing services to taxonomists for standard genome sequencing and annotation.</title>
        <authorList>
            <consortium name="The Broad Institute Genomics Platform"/>
            <consortium name="The Broad Institute Genome Sequencing Center for Infectious Disease"/>
            <person name="Wu L."/>
            <person name="Ma J."/>
        </authorList>
    </citation>
    <scope>NUCLEOTIDE SEQUENCE [LARGE SCALE GENOMIC DNA]</scope>
    <source>
        <strain evidence="10">CGMCC 4.7683</strain>
    </source>
</reference>
<dbReference type="SUPFAM" id="SSF141523">
    <property type="entry name" value="L,D-transpeptidase catalytic domain-like"/>
    <property type="match status" value="1"/>
</dbReference>
<evidence type="ECO:0000313" key="10">
    <source>
        <dbReference type="Proteomes" id="UP000635387"/>
    </source>
</evidence>
<feature type="active site" description="Proton donor/acceptor" evidence="6">
    <location>
        <position position="236"/>
    </location>
</feature>
<dbReference type="PANTHER" id="PTHR30582">
    <property type="entry name" value="L,D-TRANSPEPTIDASE"/>
    <property type="match status" value="1"/>
</dbReference>
<keyword evidence="7" id="KW-0732">Signal</keyword>